<proteinExistence type="predicted"/>
<evidence type="ECO:0000313" key="2">
    <source>
        <dbReference type="Proteomes" id="UP001497602"/>
    </source>
</evidence>
<gene>
    <name evidence="1" type="ORF">T190115A13A_80219</name>
</gene>
<dbReference type="RefSeq" id="WP_348740239.1">
    <property type="nucleotide sequence ID" value="NZ_CAXJRC010000045.1"/>
</dbReference>
<sequence>MKEIKHITNEHIEVISSTWALKLNRPNLYYKNILRDVRDGLKEWEMLPYFIVEALRGLKYKL</sequence>
<dbReference type="EMBL" id="CAXJRC010000045">
    <property type="protein sequence ID" value="CAL2108644.1"/>
    <property type="molecule type" value="Genomic_DNA"/>
</dbReference>
<organism evidence="1 2">
    <name type="scientific">Tenacibaculum vairaonense</name>
    <dbReference type="NCBI Taxonomy" id="3137860"/>
    <lineage>
        <taxon>Bacteria</taxon>
        <taxon>Pseudomonadati</taxon>
        <taxon>Bacteroidota</taxon>
        <taxon>Flavobacteriia</taxon>
        <taxon>Flavobacteriales</taxon>
        <taxon>Flavobacteriaceae</taxon>
        <taxon>Tenacibaculum</taxon>
    </lineage>
</organism>
<comment type="caution">
    <text evidence="1">The sequence shown here is derived from an EMBL/GenBank/DDBJ whole genome shotgun (WGS) entry which is preliminary data.</text>
</comment>
<dbReference type="Proteomes" id="UP001497602">
    <property type="component" value="Unassembled WGS sequence"/>
</dbReference>
<evidence type="ECO:0000313" key="1">
    <source>
        <dbReference type="EMBL" id="CAL2108644.1"/>
    </source>
</evidence>
<reference evidence="1 2" key="1">
    <citation type="submission" date="2024-05" db="EMBL/GenBank/DDBJ databases">
        <authorList>
            <person name="Duchaud E."/>
        </authorList>
    </citation>
    <scope>NUCLEOTIDE SEQUENCE [LARGE SCALE GENOMIC DNA]</scope>
    <source>
        <strain evidence="1">Ena-SAMPLE-TAB-13-05-2024-13:56:06:370-140305</strain>
    </source>
</reference>
<keyword evidence="2" id="KW-1185">Reference proteome</keyword>
<accession>A0ABP1FE75</accession>
<name>A0ABP1FE75_9FLAO</name>
<protein>
    <submittedName>
        <fullName evidence="1">Uncharacterized protein</fullName>
    </submittedName>
</protein>